<accession>A0A198GCU1</accession>
<evidence type="ECO:0000313" key="2">
    <source>
        <dbReference type="EMBL" id="OAT34604.1"/>
    </source>
</evidence>
<dbReference type="STRING" id="1354337.M983_1052"/>
<reference evidence="2 3" key="1">
    <citation type="submission" date="2016-04" db="EMBL/GenBank/DDBJ databases">
        <title>ATOL: Assembling a taxonomically balanced genome-scale reconstruction of the evolutionary history of the Enterobacteriaceae.</title>
        <authorList>
            <person name="Plunkett G.III."/>
            <person name="Neeno-Eckwall E.C."/>
            <person name="Glasner J.D."/>
            <person name="Perna N.T."/>
        </authorList>
    </citation>
    <scope>NUCLEOTIDE SEQUENCE [LARGE SCALE GENOMIC DNA]</scope>
    <source>
        <strain evidence="2 3">ATCC 19692</strain>
    </source>
</reference>
<feature type="signal peptide" evidence="1">
    <location>
        <begin position="1"/>
        <end position="23"/>
    </location>
</feature>
<organism evidence="2 3">
    <name type="scientific">Proteus myxofaciens ATCC 19692</name>
    <dbReference type="NCBI Taxonomy" id="1354337"/>
    <lineage>
        <taxon>Bacteria</taxon>
        <taxon>Pseudomonadati</taxon>
        <taxon>Pseudomonadota</taxon>
        <taxon>Gammaproteobacteria</taxon>
        <taxon>Enterobacterales</taxon>
        <taxon>Morganellaceae</taxon>
        <taxon>Proteus</taxon>
    </lineage>
</organism>
<sequence length="376" mass="39783">MSLKYLKITIQTTSLMTCFSVLAVPGPTGSFNRDSGILWSSDVSASIPGVAPKLGDYYNDARHWAGYYGIGINVSNSSDYVHYCLKTSRLLKVDSFTGISLNNDSTPIIIVFEGTATGVLYSNNTIATGTWDSNGVFSGNAMPESGYTWCGAYQSSYASVYPGDYANFSGKITLYAKKGVPKGTYSFPNVELVKGMSKVSYSVNLVKSSTFTIVDPPVVCTISPPPEIAFGDVNLWDFPGNTGGKPGGNRRDVLGAVDGSLTVDCTGGDSSLSTPAKLTLKGTTQGYTNDLRLIMDTDGSLAPATVRASIKKIYSPCSSSGITFGVGTSEVPSNIVDINLQQGINTIPYRFSLCSRGEGYTQGSASGTATITIDWD</sequence>
<gene>
    <name evidence="2" type="ORF">M983_1052</name>
</gene>
<keyword evidence="3" id="KW-1185">Reference proteome</keyword>
<dbReference type="RefSeq" id="WP_066748176.1">
    <property type="nucleotide sequence ID" value="NZ_LXEN01000043.1"/>
</dbReference>
<dbReference type="AlphaFoldDB" id="A0A198GCU1"/>
<dbReference type="GO" id="GO:0009289">
    <property type="term" value="C:pilus"/>
    <property type="evidence" value="ECO:0007669"/>
    <property type="project" value="InterPro"/>
</dbReference>
<dbReference type="Gene3D" id="2.60.40.1090">
    <property type="entry name" value="Fimbrial-type adhesion domain"/>
    <property type="match status" value="1"/>
</dbReference>
<dbReference type="EMBL" id="LXEN01000043">
    <property type="protein sequence ID" value="OAT34604.1"/>
    <property type="molecule type" value="Genomic_DNA"/>
</dbReference>
<protein>
    <recommendedName>
        <fullName evidence="4">Fimbrial-type adhesion domain-containing protein</fullName>
    </recommendedName>
</protein>
<dbReference type="InterPro" id="IPR036937">
    <property type="entry name" value="Adhesion_dom_fimbrial_sf"/>
</dbReference>
<dbReference type="GO" id="GO:0007155">
    <property type="term" value="P:cell adhesion"/>
    <property type="evidence" value="ECO:0007669"/>
    <property type="project" value="InterPro"/>
</dbReference>
<keyword evidence="1" id="KW-0732">Signal</keyword>
<name>A0A198GCU1_9GAMM</name>
<evidence type="ECO:0000256" key="1">
    <source>
        <dbReference type="SAM" id="SignalP"/>
    </source>
</evidence>
<evidence type="ECO:0008006" key="4">
    <source>
        <dbReference type="Google" id="ProtNLM"/>
    </source>
</evidence>
<dbReference type="Proteomes" id="UP000094023">
    <property type="component" value="Unassembled WGS sequence"/>
</dbReference>
<evidence type="ECO:0000313" key="3">
    <source>
        <dbReference type="Proteomes" id="UP000094023"/>
    </source>
</evidence>
<comment type="caution">
    <text evidence="2">The sequence shown here is derived from an EMBL/GenBank/DDBJ whole genome shotgun (WGS) entry which is preliminary data.</text>
</comment>
<feature type="chain" id="PRO_5008278910" description="Fimbrial-type adhesion domain-containing protein" evidence="1">
    <location>
        <begin position="24"/>
        <end position="376"/>
    </location>
</feature>
<dbReference type="OrthoDB" id="6464384at2"/>
<proteinExistence type="predicted"/>